<feature type="region of interest" description="Disordered" evidence="1">
    <location>
        <begin position="106"/>
        <end position="125"/>
    </location>
</feature>
<comment type="caution">
    <text evidence="2">The sequence shown here is derived from an EMBL/GenBank/DDBJ whole genome shotgun (WGS) entry which is preliminary data.</text>
</comment>
<dbReference type="EMBL" id="LGRX02008828">
    <property type="protein sequence ID" value="KAK3272701.1"/>
    <property type="molecule type" value="Genomic_DNA"/>
</dbReference>
<gene>
    <name evidence="2" type="ORF">CYMTET_19016</name>
</gene>
<name>A0AAE0L5B1_9CHLO</name>
<accession>A0AAE0L5B1</accession>
<reference evidence="2 3" key="1">
    <citation type="journal article" date="2015" name="Genome Biol. Evol.">
        <title>Comparative Genomics of a Bacterivorous Green Alga Reveals Evolutionary Causalities and Consequences of Phago-Mixotrophic Mode of Nutrition.</title>
        <authorList>
            <person name="Burns J.A."/>
            <person name="Paasch A."/>
            <person name="Narechania A."/>
            <person name="Kim E."/>
        </authorList>
    </citation>
    <scope>NUCLEOTIDE SEQUENCE [LARGE SCALE GENOMIC DNA]</scope>
    <source>
        <strain evidence="2 3">PLY_AMNH</strain>
    </source>
</reference>
<feature type="region of interest" description="Disordered" evidence="1">
    <location>
        <begin position="427"/>
        <end position="457"/>
    </location>
</feature>
<evidence type="ECO:0000313" key="2">
    <source>
        <dbReference type="EMBL" id="KAK3272701.1"/>
    </source>
</evidence>
<feature type="compositionally biased region" description="Basic and acidic residues" evidence="1">
    <location>
        <begin position="322"/>
        <end position="333"/>
    </location>
</feature>
<evidence type="ECO:0000313" key="3">
    <source>
        <dbReference type="Proteomes" id="UP001190700"/>
    </source>
</evidence>
<protein>
    <submittedName>
        <fullName evidence="2">Uncharacterized protein</fullName>
    </submittedName>
</protein>
<feature type="region of interest" description="Disordered" evidence="1">
    <location>
        <begin position="485"/>
        <end position="514"/>
    </location>
</feature>
<evidence type="ECO:0000256" key="1">
    <source>
        <dbReference type="SAM" id="MobiDB-lite"/>
    </source>
</evidence>
<keyword evidence="3" id="KW-1185">Reference proteome</keyword>
<feature type="region of interest" description="Disordered" evidence="1">
    <location>
        <begin position="312"/>
        <end position="333"/>
    </location>
</feature>
<organism evidence="2 3">
    <name type="scientific">Cymbomonas tetramitiformis</name>
    <dbReference type="NCBI Taxonomy" id="36881"/>
    <lineage>
        <taxon>Eukaryota</taxon>
        <taxon>Viridiplantae</taxon>
        <taxon>Chlorophyta</taxon>
        <taxon>Pyramimonadophyceae</taxon>
        <taxon>Pyramimonadales</taxon>
        <taxon>Pyramimonadaceae</taxon>
        <taxon>Cymbomonas</taxon>
    </lineage>
</organism>
<dbReference type="AlphaFoldDB" id="A0AAE0L5B1"/>
<proteinExistence type="predicted"/>
<sequence>MNSFLILQNQLKHEPILVHINIYNTYRGGKQVSCRLNMKSTKDCYSPAADMSRNSQKQMSYISLPTSFPPIPNKGFNTSSPTGRDPYPIELGFTGSSFAANRPAGTGPLDFGTNRTRSDFSPSRMDASLRSVSSSLGHSTDTANHKWDRHASKQWYQPCRTHHSTTQEAKAHAAFQEGHVYGNSKGLHHHSLSPQGYVYRTVHGGKRIDLSDSMADIYTHTRVVSGGKLDPPQLAHTGFTFRGQELKANDPSSVAHHGPSARLKNGAYKEEIRYEANREATKHYIRTLDELPHMKKFVEPRAHLVDETMHTHGLRDSAGPKLDNHVKERGPSARVRDGAYAVDAKAIHTQLEREYHSNTLEKLPHQHMPKELQYGGQHPALPENEPKPSERLQMGAYQIDTAAALAQEERDAFMKSLEPPVHMDRMEPRSEYETTTIHSLAERERESPSSRIRSGAYKDDVKHAKNIADREEYMASLDKLAHQQLPNPDFLHHGSGNAHDGPPHPMADMSPMKYKSGVAENYHVVGSGDPVVGAAHPRPS</sequence>
<dbReference type="Proteomes" id="UP001190700">
    <property type="component" value="Unassembled WGS sequence"/>
</dbReference>